<evidence type="ECO:0000313" key="4">
    <source>
        <dbReference type="EMBL" id="EGA64025.1"/>
    </source>
</evidence>
<comment type="caution">
    <text evidence="4">The sequence shown here is derived from an EMBL/GenBank/DDBJ whole genome shotgun (WGS) entry which is preliminary data.</text>
</comment>
<dbReference type="Proteomes" id="UP000004371">
    <property type="component" value="Unassembled WGS sequence"/>
</dbReference>
<dbReference type="InterPro" id="IPR001638">
    <property type="entry name" value="Solute-binding_3/MltF_N"/>
</dbReference>
<gene>
    <name evidence="4" type="ORF">VIBR0546_06027</name>
</gene>
<keyword evidence="2" id="KW-0732">Signal</keyword>
<dbReference type="PANTHER" id="PTHR35936:SF25">
    <property type="entry name" value="ABC TRANSPORTER SUBSTRATE-BINDING PROTEIN"/>
    <property type="match status" value="1"/>
</dbReference>
<accession>E8LZ39</accession>
<reference evidence="4 5" key="1">
    <citation type="journal article" date="2012" name="Int. J. Syst. Evol. Microbiol.">
        <title>Vibrio caribbeanicus sp. nov., isolated from the marine sponge Scleritoderma cyanea.</title>
        <authorList>
            <person name="Hoffmann M."/>
            <person name="Monday S.R."/>
            <person name="Allard M.W."/>
            <person name="Strain E.A."/>
            <person name="Whittaker P."/>
            <person name="Naum M."/>
            <person name="McCarthy P.J."/>
            <person name="Lopez J.V."/>
            <person name="Fischer M."/>
            <person name="Brown E.W."/>
        </authorList>
    </citation>
    <scope>NUCLEOTIDE SEQUENCE [LARGE SCALE GENOMIC DNA]</scope>
    <source>
        <strain evidence="4 5">LMG 20546</strain>
    </source>
</reference>
<protein>
    <recommendedName>
        <fullName evidence="3">Solute-binding protein family 3/N-terminal domain-containing protein</fullName>
    </recommendedName>
</protein>
<comment type="similarity">
    <text evidence="1">Belongs to the bacterial solute-binding protein 3 family.</text>
</comment>
<dbReference type="Gene3D" id="3.40.190.10">
    <property type="entry name" value="Periplasmic binding protein-like II"/>
    <property type="match status" value="2"/>
</dbReference>
<evidence type="ECO:0000256" key="2">
    <source>
        <dbReference type="ARBA" id="ARBA00022729"/>
    </source>
</evidence>
<evidence type="ECO:0000313" key="5">
    <source>
        <dbReference type="Proteomes" id="UP000004371"/>
    </source>
</evidence>
<name>E8LZ39_9VIBR</name>
<dbReference type="Pfam" id="PF00497">
    <property type="entry name" value="SBP_bac_3"/>
    <property type="match status" value="1"/>
</dbReference>
<keyword evidence="5" id="KW-1185">Reference proteome</keyword>
<feature type="domain" description="Solute-binding protein family 3/N-terminal" evidence="3">
    <location>
        <begin position="23"/>
        <end position="259"/>
    </location>
</feature>
<organism evidence="4 5">
    <name type="scientific">Vibrio brasiliensis LMG 20546</name>
    <dbReference type="NCBI Taxonomy" id="945543"/>
    <lineage>
        <taxon>Bacteria</taxon>
        <taxon>Pseudomonadati</taxon>
        <taxon>Pseudomonadota</taxon>
        <taxon>Gammaproteobacteria</taxon>
        <taxon>Vibrionales</taxon>
        <taxon>Vibrionaceae</taxon>
        <taxon>Vibrio</taxon>
        <taxon>Vibrio oreintalis group</taxon>
    </lineage>
</organism>
<dbReference type="EMBL" id="AEVS01000101">
    <property type="protein sequence ID" value="EGA64025.1"/>
    <property type="molecule type" value="Genomic_DNA"/>
</dbReference>
<dbReference type="AlphaFoldDB" id="E8LZ39"/>
<evidence type="ECO:0000256" key="1">
    <source>
        <dbReference type="ARBA" id="ARBA00010333"/>
    </source>
</evidence>
<proteinExistence type="inferred from homology"/>
<dbReference type="PANTHER" id="PTHR35936">
    <property type="entry name" value="MEMBRANE-BOUND LYTIC MUREIN TRANSGLYCOSYLASE F"/>
    <property type="match status" value="1"/>
</dbReference>
<dbReference type="RefSeq" id="WP_006881108.1">
    <property type="nucleotide sequence ID" value="NZ_AEVS01000101.1"/>
</dbReference>
<sequence length="260" mass="30185">MRWLILVLFSNVCWAYHPPTPVTVYGDDSYPPYSYSVDGQLKGIYVDILAAVFEKMPEYRVKLTPIPWKRGLKLLETGEGFALFPPYYYPDKRLYISPYSEPILDEQVVVYCHPDSVKERQLNKWPDDYLGLTVGVNESFALGGNRFWEEVKKGTIKLIEAKGNRNNILNLYKNRIDCYVNDRLSIVWEVKLLMQEGVIDSSWKMKLGSSVSSEQGYLGFTKISPDKYPYKSEFIQQVNKIIIDFKRDGTLDKILSQYIE</sequence>
<evidence type="ECO:0000259" key="3">
    <source>
        <dbReference type="Pfam" id="PF00497"/>
    </source>
</evidence>
<dbReference type="SUPFAM" id="SSF53850">
    <property type="entry name" value="Periplasmic binding protein-like II"/>
    <property type="match status" value="1"/>
</dbReference>
<dbReference type="STRING" id="945543.VIBR0546_06027"/>
<dbReference type="eggNOG" id="COG0834">
    <property type="taxonomic scope" value="Bacteria"/>
</dbReference>